<sequence>MSNLHRLSWIDGQIRAKRYPNCVRIAEQFSLSPRQAARDVEYLRDTMGAPIAYCPVRKGYYYAHDTFVLGHVVMTDEQRRGLQYLADRYAKLESEHARHLARLFRRLVDNGEAGETAIALPLFPVDPAELNRFDLLNKAIEKRAKATIAYVDGAGETVRMLLSPYKLYAFHGQNFVVGYCEPGGQIRFFALNGLTAVEVTDSGYDLTPLLKQAEIVPELANGANIAYVHLDAPSYAGTFPFRFEPVGGGLFRVEYYDPLRLLAALFASPAGAAVDSPKWLRNLYFNQLDKKLRRMEEHDRLCPAPRIKLDAYRADKPETITAEGRA</sequence>
<organism evidence="2 3">
    <name type="scientific">Paenibacillus lycopersici</name>
    <dbReference type="NCBI Taxonomy" id="2704462"/>
    <lineage>
        <taxon>Bacteria</taxon>
        <taxon>Bacillati</taxon>
        <taxon>Bacillota</taxon>
        <taxon>Bacilli</taxon>
        <taxon>Bacillales</taxon>
        <taxon>Paenibacillaceae</taxon>
        <taxon>Paenibacillus</taxon>
    </lineage>
</organism>
<dbReference type="InterPro" id="IPR026881">
    <property type="entry name" value="WYL_dom"/>
</dbReference>
<dbReference type="AlphaFoldDB" id="A0A6C0G4J1"/>
<keyword evidence="3" id="KW-1185">Reference proteome</keyword>
<proteinExistence type="predicted"/>
<dbReference type="RefSeq" id="WP_162359523.1">
    <property type="nucleotide sequence ID" value="NZ_CP048209.1"/>
</dbReference>
<dbReference type="PANTHER" id="PTHR34580:SF9">
    <property type="entry name" value="SLL5097 PROTEIN"/>
    <property type="match status" value="1"/>
</dbReference>
<name>A0A6C0G4J1_9BACL</name>
<dbReference type="KEGG" id="plyc:GXP70_26080"/>
<dbReference type="Proteomes" id="UP000476064">
    <property type="component" value="Chromosome"/>
</dbReference>
<protein>
    <submittedName>
        <fullName evidence="2">WYL domain-containing protein</fullName>
    </submittedName>
</protein>
<dbReference type="PANTHER" id="PTHR34580">
    <property type="match status" value="1"/>
</dbReference>
<accession>A0A6C0G4J1</accession>
<evidence type="ECO:0000313" key="3">
    <source>
        <dbReference type="Proteomes" id="UP000476064"/>
    </source>
</evidence>
<dbReference type="EMBL" id="CP048209">
    <property type="protein sequence ID" value="QHT63093.1"/>
    <property type="molecule type" value="Genomic_DNA"/>
</dbReference>
<gene>
    <name evidence="2" type="ORF">GXP70_26080</name>
</gene>
<feature type="domain" description="WYL" evidence="1">
    <location>
        <begin position="133"/>
        <end position="199"/>
    </location>
</feature>
<evidence type="ECO:0000259" key="1">
    <source>
        <dbReference type="Pfam" id="PF13280"/>
    </source>
</evidence>
<evidence type="ECO:0000313" key="2">
    <source>
        <dbReference type="EMBL" id="QHT63093.1"/>
    </source>
</evidence>
<reference evidence="2 3" key="1">
    <citation type="submission" date="2020-01" db="EMBL/GenBank/DDBJ databases">
        <title>Paenibacillus sp. nov., isolated from tomato rhizosphere.</title>
        <authorList>
            <person name="Weon H.-Y."/>
            <person name="Lee S.A."/>
        </authorList>
    </citation>
    <scope>NUCLEOTIDE SEQUENCE [LARGE SCALE GENOMIC DNA]</scope>
    <source>
        <strain evidence="2 3">12200R-189</strain>
    </source>
</reference>
<dbReference type="InterPro" id="IPR051534">
    <property type="entry name" value="CBASS_pafABC_assoc_protein"/>
</dbReference>
<dbReference type="Pfam" id="PF13280">
    <property type="entry name" value="WYL"/>
    <property type="match status" value="1"/>
</dbReference>
<dbReference type="PROSITE" id="PS52050">
    <property type="entry name" value="WYL"/>
    <property type="match status" value="1"/>
</dbReference>